<dbReference type="EMBL" id="OU503041">
    <property type="protein sequence ID" value="CAI9762801.1"/>
    <property type="molecule type" value="Genomic_DNA"/>
</dbReference>
<feature type="region of interest" description="Disordered" evidence="1">
    <location>
        <begin position="71"/>
        <end position="101"/>
    </location>
</feature>
<evidence type="ECO:0000313" key="2">
    <source>
        <dbReference type="EMBL" id="CAI9762801.1"/>
    </source>
</evidence>
<organism evidence="2 3">
    <name type="scientific">Fraxinus pennsylvanica</name>
    <dbReference type="NCBI Taxonomy" id="56036"/>
    <lineage>
        <taxon>Eukaryota</taxon>
        <taxon>Viridiplantae</taxon>
        <taxon>Streptophyta</taxon>
        <taxon>Embryophyta</taxon>
        <taxon>Tracheophyta</taxon>
        <taxon>Spermatophyta</taxon>
        <taxon>Magnoliopsida</taxon>
        <taxon>eudicotyledons</taxon>
        <taxon>Gunneridae</taxon>
        <taxon>Pentapetalae</taxon>
        <taxon>asterids</taxon>
        <taxon>lamiids</taxon>
        <taxon>Lamiales</taxon>
        <taxon>Oleaceae</taxon>
        <taxon>Oleeae</taxon>
        <taxon>Fraxinus</taxon>
    </lineage>
</organism>
<reference evidence="2" key="1">
    <citation type="submission" date="2023-05" db="EMBL/GenBank/DDBJ databases">
        <authorList>
            <person name="Huff M."/>
        </authorList>
    </citation>
    <scope>NUCLEOTIDE SEQUENCE</scope>
</reference>
<keyword evidence="3" id="KW-1185">Reference proteome</keyword>
<dbReference type="Proteomes" id="UP000834106">
    <property type="component" value="Chromosome 6"/>
</dbReference>
<name>A0AAD1Z7F6_9LAMI</name>
<evidence type="ECO:0000256" key="1">
    <source>
        <dbReference type="SAM" id="MobiDB-lite"/>
    </source>
</evidence>
<proteinExistence type="predicted"/>
<gene>
    <name evidence="2" type="ORF">FPE_LOCUS10231</name>
</gene>
<dbReference type="AlphaFoldDB" id="A0AAD1Z7F6"/>
<feature type="compositionally biased region" description="Acidic residues" evidence="1">
    <location>
        <begin position="71"/>
        <end position="80"/>
    </location>
</feature>
<feature type="compositionally biased region" description="Polar residues" evidence="1">
    <location>
        <begin position="81"/>
        <end position="94"/>
    </location>
</feature>
<protein>
    <submittedName>
        <fullName evidence="2">Uncharacterized protein</fullName>
    </submittedName>
</protein>
<sequence length="101" mass="11359">MGMGILPKLGCERDLSDKPIGLGVISTRYAMYVEDRVVKILNFIWRSMKPSMLGVLRICSRSIKDGIDKEEEIEEEEDIDSQPNVFVKKNSTPVVTEEGSP</sequence>
<accession>A0AAD1Z7F6</accession>
<evidence type="ECO:0000313" key="3">
    <source>
        <dbReference type="Proteomes" id="UP000834106"/>
    </source>
</evidence>